<dbReference type="AlphaFoldDB" id="A0ABD3KWY3"/>
<dbReference type="EMBL" id="JBJKBG010000004">
    <property type="protein sequence ID" value="KAL3741836.1"/>
    <property type="molecule type" value="Genomic_DNA"/>
</dbReference>
<feature type="compositionally biased region" description="Polar residues" evidence="1">
    <location>
        <begin position="53"/>
        <end position="67"/>
    </location>
</feature>
<keyword evidence="2" id="KW-0732">Signal</keyword>
<accession>A0ABD3KWY3</accession>
<feature type="region of interest" description="Disordered" evidence="1">
    <location>
        <begin position="173"/>
        <end position="230"/>
    </location>
</feature>
<feature type="compositionally biased region" description="Basic and acidic residues" evidence="1">
    <location>
        <begin position="76"/>
        <end position="85"/>
    </location>
</feature>
<evidence type="ECO:0000313" key="3">
    <source>
        <dbReference type="EMBL" id="KAL3741836.1"/>
    </source>
</evidence>
<sequence>MASTKWACVAAISLLLSLGSSAAQRSLLMSSANWQEAGEPTDLDLRGGIAGTLGSSSEGGTMASSDMGSFGQDMPGEARPDHRDLSMASGWDMDPDGEGHDGWPANAHDNPGVSKEPAPIPRFPYDPYDPPLSQWRDQFMYCSPMSCQGRKDDYGPGAGGDCMGFSMLIEYPSPPPSSKSGVSRNPVHSPNGAKPDGHTISFTEPLAFPPESHAAGMPEATWEEPMMPGH</sequence>
<comment type="caution">
    <text evidence="3">The sequence shown here is derived from an EMBL/GenBank/DDBJ whole genome shotgun (WGS) entry which is preliminary data.</text>
</comment>
<feature type="chain" id="PRO_5044864377" evidence="2">
    <location>
        <begin position="24"/>
        <end position="230"/>
    </location>
</feature>
<name>A0ABD3KWY3_EUCGL</name>
<dbReference type="Proteomes" id="UP001634007">
    <property type="component" value="Unassembled WGS sequence"/>
</dbReference>
<organism evidence="3 4">
    <name type="scientific">Eucalyptus globulus</name>
    <name type="common">Tasmanian blue gum</name>
    <dbReference type="NCBI Taxonomy" id="34317"/>
    <lineage>
        <taxon>Eukaryota</taxon>
        <taxon>Viridiplantae</taxon>
        <taxon>Streptophyta</taxon>
        <taxon>Embryophyta</taxon>
        <taxon>Tracheophyta</taxon>
        <taxon>Spermatophyta</taxon>
        <taxon>Magnoliopsida</taxon>
        <taxon>eudicotyledons</taxon>
        <taxon>Gunneridae</taxon>
        <taxon>Pentapetalae</taxon>
        <taxon>rosids</taxon>
        <taxon>malvids</taxon>
        <taxon>Myrtales</taxon>
        <taxon>Myrtaceae</taxon>
        <taxon>Myrtoideae</taxon>
        <taxon>Eucalypteae</taxon>
        <taxon>Eucalyptus</taxon>
    </lineage>
</organism>
<evidence type="ECO:0000313" key="4">
    <source>
        <dbReference type="Proteomes" id="UP001634007"/>
    </source>
</evidence>
<proteinExistence type="predicted"/>
<evidence type="ECO:0000256" key="1">
    <source>
        <dbReference type="SAM" id="MobiDB-lite"/>
    </source>
</evidence>
<protein>
    <submittedName>
        <fullName evidence="3">Uncharacterized protein</fullName>
    </submittedName>
</protein>
<evidence type="ECO:0000256" key="2">
    <source>
        <dbReference type="SAM" id="SignalP"/>
    </source>
</evidence>
<reference evidence="3 4" key="1">
    <citation type="submission" date="2024-11" db="EMBL/GenBank/DDBJ databases">
        <title>Chromosome-level genome assembly of Eucalyptus globulus Labill. provides insights into its genome evolution.</title>
        <authorList>
            <person name="Li X."/>
        </authorList>
    </citation>
    <scope>NUCLEOTIDE SEQUENCE [LARGE SCALE GENOMIC DNA]</scope>
    <source>
        <strain evidence="3">CL2024</strain>
        <tissue evidence="3">Fresh tender leaves</tissue>
    </source>
</reference>
<keyword evidence="4" id="KW-1185">Reference proteome</keyword>
<feature type="signal peptide" evidence="2">
    <location>
        <begin position="1"/>
        <end position="23"/>
    </location>
</feature>
<feature type="region of interest" description="Disordered" evidence="1">
    <location>
        <begin position="38"/>
        <end position="116"/>
    </location>
</feature>
<gene>
    <name evidence="3" type="ORF">ACJRO7_017326</name>
</gene>